<feature type="transmembrane region" description="Helical" evidence="8">
    <location>
        <begin position="118"/>
        <end position="144"/>
    </location>
</feature>
<dbReference type="InterPro" id="IPR005828">
    <property type="entry name" value="MFS_sugar_transport-like"/>
</dbReference>
<dbReference type="InterPro" id="IPR003663">
    <property type="entry name" value="Sugar/inositol_transpt"/>
</dbReference>
<keyword evidence="4 8" id="KW-0812">Transmembrane</keyword>
<feature type="domain" description="Major facilitator superfamily (MFS) profile" evidence="9">
    <location>
        <begin position="15"/>
        <end position="464"/>
    </location>
</feature>
<feature type="transmembrane region" description="Helical" evidence="8">
    <location>
        <begin position="437"/>
        <end position="457"/>
    </location>
</feature>
<feature type="transmembrane region" description="Helical" evidence="8">
    <location>
        <begin position="63"/>
        <end position="87"/>
    </location>
</feature>
<dbReference type="InterPro" id="IPR005829">
    <property type="entry name" value="Sugar_transporter_CS"/>
</dbReference>
<feature type="transmembrane region" description="Helical" evidence="8">
    <location>
        <begin position="7"/>
        <end position="28"/>
    </location>
</feature>
<evidence type="ECO:0000256" key="5">
    <source>
        <dbReference type="ARBA" id="ARBA00022989"/>
    </source>
</evidence>
<evidence type="ECO:0000256" key="4">
    <source>
        <dbReference type="ARBA" id="ARBA00022692"/>
    </source>
</evidence>
<dbReference type="InterPro" id="IPR036259">
    <property type="entry name" value="MFS_trans_sf"/>
</dbReference>
<accession>A0A0N5BIJ0</accession>
<comment type="subcellular location">
    <subcellularLocation>
        <location evidence="1">Cell membrane</location>
        <topology evidence="1">Multi-pass membrane protein</topology>
    </subcellularLocation>
</comment>
<feature type="transmembrane region" description="Helical" evidence="8">
    <location>
        <begin position="411"/>
        <end position="431"/>
    </location>
</feature>
<evidence type="ECO:0000256" key="2">
    <source>
        <dbReference type="ARBA" id="ARBA00022448"/>
    </source>
</evidence>
<feature type="transmembrane region" description="Helical" evidence="8">
    <location>
        <begin position="156"/>
        <end position="179"/>
    </location>
</feature>
<dbReference type="PROSITE" id="PS00217">
    <property type="entry name" value="SUGAR_TRANSPORT_2"/>
    <property type="match status" value="1"/>
</dbReference>
<evidence type="ECO:0000256" key="1">
    <source>
        <dbReference type="ARBA" id="ARBA00004651"/>
    </source>
</evidence>
<feature type="transmembrane region" description="Helical" evidence="8">
    <location>
        <begin position="342"/>
        <end position="362"/>
    </location>
</feature>
<dbReference type="Pfam" id="PF00083">
    <property type="entry name" value="Sugar_tr"/>
    <property type="match status" value="1"/>
</dbReference>
<dbReference type="WBParaSite" id="SPAL_0000577200.1">
    <property type="protein sequence ID" value="SPAL_0000577200.1"/>
    <property type="gene ID" value="SPAL_0000577200"/>
</dbReference>
<dbReference type="InterPro" id="IPR020846">
    <property type="entry name" value="MFS_dom"/>
</dbReference>
<keyword evidence="10" id="KW-1185">Reference proteome</keyword>
<feature type="transmembrane region" description="Helical" evidence="8">
    <location>
        <begin position="307"/>
        <end position="330"/>
    </location>
</feature>
<feature type="transmembrane region" description="Helical" evidence="8">
    <location>
        <begin position="270"/>
        <end position="295"/>
    </location>
</feature>
<dbReference type="PROSITE" id="PS50850">
    <property type="entry name" value="MFS"/>
    <property type="match status" value="1"/>
</dbReference>
<feature type="transmembrane region" description="Helical" evidence="8">
    <location>
        <begin position="185"/>
        <end position="207"/>
    </location>
</feature>
<dbReference type="STRING" id="174720.A0A0N5BIJ0"/>
<dbReference type="FunFam" id="1.20.1250.20:FF:001511">
    <property type="entry name" value="Solute carrier family 2, facilitated glucose transporter member 5"/>
    <property type="match status" value="1"/>
</dbReference>
<dbReference type="PANTHER" id="PTHR23503">
    <property type="entry name" value="SOLUTE CARRIER FAMILY 2"/>
    <property type="match status" value="1"/>
</dbReference>
<name>A0A0N5BIJ0_STREA</name>
<sequence>MVKNFPVSYHLIFASIIALLGGSFQFGYHIGCINPSASIIQRWFNQSYYSIHEKYLDTQKLDLYWAITVSLFSFGGMIGGMATGVVAEKFGRKVSLHYNNIIITIATLFMMTSKYFNVFYFLIVGRFLIGIGCGLASGLVPLYLTEISPTMYRGMFGSLPQLFIVFGILFSTIICYRKFLGTTELWPHIFTFSLFPAIIQIIGLYFISESPKYLLISKKDEEKSYKALKKFRVNRDVRNEFDEIKNESMSNSSEEDKVAYKDMLSPPLRWPLIISIMMMLSQQFSGINAAIFYSTKIFENAGMTGDIPYFATFAISIINLLMTIVSIWLVDHPKCGRRMLHLSGLIGVLFMSIFIVISLLAAQSEGNLKSFGQYASILSIVLFVIFFALGPGSIPWFYVNEIFDSNARAHASSIACLCNWLASFIVGIIFLPLNNILGPYTFLIFSAFLVICIIFTFKFVPETKGKTISEIKQKLA</sequence>
<evidence type="ECO:0000313" key="11">
    <source>
        <dbReference type="WBParaSite" id="SPAL_0000577200.1"/>
    </source>
</evidence>
<comment type="similarity">
    <text evidence="7">Belongs to the major facilitator superfamily. Sugar transporter (TC 2.A.1.1) family.</text>
</comment>
<dbReference type="PRINTS" id="PR00171">
    <property type="entry name" value="SUGRTRNSPORT"/>
</dbReference>
<keyword evidence="2 7" id="KW-0813">Transport</keyword>
<evidence type="ECO:0000256" key="8">
    <source>
        <dbReference type="SAM" id="Phobius"/>
    </source>
</evidence>
<evidence type="ECO:0000313" key="10">
    <source>
        <dbReference type="Proteomes" id="UP000046392"/>
    </source>
</evidence>
<evidence type="ECO:0000259" key="9">
    <source>
        <dbReference type="PROSITE" id="PS50850"/>
    </source>
</evidence>
<evidence type="ECO:0000256" key="6">
    <source>
        <dbReference type="ARBA" id="ARBA00023136"/>
    </source>
</evidence>
<dbReference type="AlphaFoldDB" id="A0A0N5BIJ0"/>
<evidence type="ECO:0000256" key="7">
    <source>
        <dbReference type="RuleBase" id="RU003346"/>
    </source>
</evidence>
<dbReference type="NCBIfam" id="TIGR00879">
    <property type="entry name" value="SP"/>
    <property type="match status" value="1"/>
</dbReference>
<dbReference type="GO" id="GO:0005886">
    <property type="term" value="C:plasma membrane"/>
    <property type="evidence" value="ECO:0007669"/>
    <property type="project" value="UniProtKB-SubCell"/>
</dbReference>
<keyword evidence="3" id="KW-1003">Cell membrane</keyword>
<dbReference type="PANTHER" id="PTHR23503:SF8">
    <property type="entry name" value="FACILITATED GLUCOSE TRANSPORTER PROTEIN 1"/>
    <property type="match status" value="1"/>
</dbReference>
<feature type="transmembrane region" description="Helical" evidence="8">
    <location>
        <begin position="94"/>
        <end position="112"/>
    </location>
</feature>
<keyword evidence="5 8" id="KW-1133">Transmembrane helix</keyword>
<dbReference type="GO" id="GO:0005353">
    <property type="term" value="F:fructose transmembrane transporter activity"/>
    <property type="evidence" value="ECO:0007669"/>
    <property type="project" value="UniProtKB-ARBA"/>
</dbReference>
<dbReference type="SUPFAM" id="SSF103473">
    <property type="entry name" value="MFS general substrate transporter"/>
    <property type="match status" value="1"/>
</dbReference>
<keyword evidence="6 8" id="KW-0472">Membrane</keyword>
<reference evidence="11" key="1">
    <citation type="submission" date="2017-02" db="UniProtKB">
        <authorList>
            <consortium name="WormBaseParasite"/>
        </authorList>
    </citation>
    <scope>IDENTIFICATION</scope>
</reference>
<organism evidence="10 11">
    <name type="scientific">Strongyloides papillosus</name>
    <name type="common">Intestinal threadworm</name>
    <dbReference type="NCBI Taxonomy" id="174720"/>
    <lineage>
        <taxon>Eukaryota</taxon>
        <taxon>Metazoa</taxon>
        <taxon>Ecdysozoa</taxon>
        <taxon>Nematoda</taxon>
        <taxon>Chromadorea</taxon>
        <taxon>Rhabditida</taxon>
        <taxon>Tylenchina</taxon>
        <taxon>Panagrolaimomorpha</taxon>
        <taxon>Strongyloidoidea</taxon>
        <taxon>Strongyloididae</taxon>
        <taxon>Strongyloides</taxon>
    </lineage>
</organism>
<proteinExistence type="inferred from homology"/>
<feature type="transmembrane region" description="Helical" evidence="8">
    <location>
        <begin position="374"/>
        <end position="399"/>
    </location>
</feature>
<dbReference type="Gene3D" id="1.20.1250.20">
    <property type="entry name" value="MFS general substrate transporter like domains"/>
    <property type="match status" value="1"/>
</dbReference>
<evidence type="ECO:0000256" key="3">
    <source>
        <dbReference type="ARBA" id="ARBA00022475"/>
    </source>
</evidence>
<dbReference type="Proteomes" id="UP000046392">
    <property type="component" value="Unplaced"/>
</dbReference>
<dbReference type="GO" id="GO:1990539">
    <property type="term" value="P:fructose import across plasma membrane"/>
    <property type="evidence" value="ECO:0007669"/>
    <property type="project" value="UniProtKB-ARBA"/>
</dbReference>
<dbReference type="InterPro" id="IPR045263">
    <property type="entry name" value="GLUT"/>
</dbReference>
<protein>
    <submittedName>
        <fullName evidence="11">MFS domain-containing protein</fullName>
    </submittedName>
</protein>